<dbReference type="RefSeq" id="WP_143404048.1">
    <property type="nucleotide sequence ID" value="NZ_CAXBHU010000008.1"/>
</dbReference>
<dbReference type="EMBL" id="JACXXH010000008">
    <property type="protein sequence ID" value="MBD3864423.1"/>
    <property type="molecule type" value="Genomic_DNA"/>
</dbReference>
<gene>
    <name evidence="2" type="ORF">IEG06_13280</name>
</gene>
<feature type="signal peptide" evidence="1">
    <location>
        <begin position="1"/>
        <end position="18"/>
    </location>
</feature>
<accession>A0ABR8LYD5</accession>
<name>A0ABR8LYD5_9FLAO</name>
<keyword evidence="1" id="KW-0732">Signal</keyword>
<organism evidence="2 3">
    <name type="scientific">Olleya marilimosa</name>
    <dbReference type="NCBI Taxonomy" id="272164"/>
    <lineage>
        <taxon>Bacteria</taxon>
        <taxon>Pseudomonadati</taxon>
        <taxon>Bacteroidota</taxon>
        <taxon>Flavobacteriia</taxon>
        <taxon>Flavobacteriales</taxon>
        <taxon>Flavobacteriaceae</taxon>
    </lineage>
</organism>
<reference evidence="2 3" key="1">
    <citation type="submission" date="2020-09" db="EMBL/GenBank/DDBJ databases">
        <title>Bacillus nautilus sp. nov., Chryseoglobus crepusculi sp. nov, and Psychrobacter noctis sp. nov., isolated from deep-sea sponges from the equatorial Atlantic.</title>
        <authorList>
            <person name="Stennett H.L."/>
            <person name="Williams S.E."/>
        </authorList>
    </citation>
    <scope>NUCLEOTIDE SEQUENCE [LARGE SCALE GENOMIC DNA]</scope>
    <source>
        <strain evidence="2 3">28M-24</strain>
    </source>
</reference>
<keyword evidence="3" id="KW-1185">Reference proteome</keyword>
<evidence type="ECO:0000313" key="3">
    <source>
        <dbReference type="Proteomes" id="UP000627521"/>
    </source>
</evidence>
<sequence>MRFSLILLFVLTLSTLQAQQNNVEIANTADYLQVTRYRLQPKDLNLDHVINTDKVYIKVYYNETASIVDDYNFFKPKKNEILFFYGTNAENQESEMFFKVHDSLKDVYKKKDFNQLMQVIKVLEYNVFSEDKFSSAEAYAALERV</sequence>
<protein>
    <submittedName>
        <fullName evidence="2">Uncharacterized protein</fullName>
    </submittedName>
</protein>
<evidence type="ECO:0000313" key="2">
    <source>
        <dbReference type="EMBL" id="MBD3864423.1"/>
    </source>
</evidence>
<comment type="caution">
    <text evidence="2">The sequence shown here is derived from an EMBL/GenBank/DDBJ whole genome shotgun (WGS) entry which is preliminary data.</text>
</comment>
<evidence type="ECO:0000256" key="1">
    <source>
        <dbReference type="SAM" id="SignalP"/>
    </source>
</evidence>
<dbReference type="Proteomes" id="UP000627521">
    <property type="component" value="Unassembled WGS sequence"/>
</dbReference>
<proteinExistence type="predicted"/>
<feature type="chain" id="PRO_5046855741" evidence="1">
    <location>
        <begin position="19"/>
        <end position="145"/>
    </location>
</feature>